<evidence type="ECO:0000313" key="3">
    <source>
        <dbReference type="Proteomes" id="UP000253961"/>
    </source>
</evidence>
<keyword evidence="1" id="KW-0812">Transmembrane</keyword>
<sequence length="271" mass="31474">MRTLKNHVILFDDECPMCYVYTKAFVKTGMLPANGRESYQNMPQNICLLVDHQRAANEIALVNTENGEVTYGIQSLFKIIGNSIPLFKPLFEFKPLVYLMGHVYAFISYNRKVIIPATAKSGTFQPDFKIQYRIAYLLFSWLVTAYILTTYAHLLIDFVPPGGKYREYFICGGQMFFQGIIIFFYKREKLWEYLGNMMTISLAGALLLLPVMAISGYFEINSIFFILYFLLVAGLMFLEHIRRSRILKLSWTMSITWLLYRLIILGLIFII</sequence>
<dbReference type="OrthoDB" id="671850at2"/>
<feature type="transmembrane region" description="Helical" evidence="1">
    <location>
        <begin position="197"/>
        <end position="214"/>
    </location>
</feature>
<protein>
    <submittedName>
        <fullName evidence="2">DUF393 domain-containing protein</fullName>
    </submittedName>
</protein>
<keyword evidence="3" id="KW-1185">Reference proteome</keyword>
<dbReference type="AlphaFoldDB" id="A0A369Q0S2"/>
<reference evidence="2 3" key="1">
    <citation type="submission" date="2018-07" db="EMBL/GenBank/DDBJ databases">
        <title>Pedobacter sp. nov., isolated from soil.</title>
        <authorList>
            <person name="Zhou L.Y."/>
            <person name="Du Z.J."/>
        </authorList>
    </citation>
    <scope>NUCLEOTIDE SEQUENCE [LARGE SCALE GENOMIC DNA]</scope>
    <source>
        <strain evidence="2 3">JDX94</strain>
    </source>
</reference>
<name>A0A369Q0S2_9SPHI</name>
<proteinExistence type="predicted"/>
<accession>A0A369Q0S2</accession>
<organism evidence="2 3">
    <name type="scientific">Pedobacter chinensis</name>
    <dbReference type="NCBI Taxonomy" id="2282421"/>
    <lineage>
        <taxon>Bacteria</taxon>
        <taxon>Pseudomonadati</taxon>
        <taxon>Bacteroidota</taxon>
        <taxon>Sphingobacteriia</taxon>
        <taxon>Sphingobacteriales</taxon>
        <taxon>Sphingobacteriaceae</taxon>
        <taxon>Pedobacter</taxon>
    </lineage>
</organism>
<evidence type="ECO:0000313" key="2">
    <source>
        <dbReference type="EMBL" id="RDC57065.1"/>
    </source>
</evidence>
<feature type="transmembrane region" description="Helical" evidence="1">
    <location>
        <begin position="220"/>
        <end position="238"/>
    </location>
</feature>
<feature type="transmembrane region" description="Helical" evidence="1">
    <location>
        <begin position="250"/>
        <end position="270"/>
    </location>
</feature>
<dbReference type="RefSeq" id="WP_115402246.1">
    <property type="nucleotide sequence ID" value="NZ_QPKV01000003.1"/>
</dbReference>
<feature type="transmembrane region" description="Helical" evidence="1">
    <location>
        <begin position="168"/>
        <end position="185"/>
    </location>
</feature>
<keyword evidence="1" id="KW-0472">Membrane</keyword>
<keyword evidence="1" id="KW-1133">Transmembrane helix</keyword>
<evidence type="ECO:0000256" key="1">
    <source>
        <dbReference type="SAM" id="Phobius"/>
    </source>
</evidence>
<gene>
    <name evidence="2" type="ORF">DU508_07680</name>
</gene>
<comment type="caution">
    <text evidence="2">The sequence shown here is derived from an EMBL/GenBank/DDBJ whole genome shotgun (WGS) entry which is preliminary data.</text>
</comment>
<dbReference type="EMBL" id="QPKV01000003">
    <property type="protein sequence ID" value="RDC57065.1"/>
    <property type="molecule type" value="Genomic_DNA"/>
</dbReference>
<dbReference type="Proteomes" id="UP000253961">
    <property type="component" value="Unassembled WGS sequence"/>
</dbReference>
<feature type="transmembrane region" description="Helical" evidence="1">
    <location>
        <begin position="134"/>
        <end position="156"/>
    </location>
</feature>